<dbReference type="Gene3D" id="1.10.10.60">
    <property type="entry name" value="Homeodomain-like"/>
    <property type="match status" value="1"/>
</dbReference>
<dbReference type="EMBL" id="JAATEP010000071">
    <property type="protein sequence ID" value="NJP97691.1"/>
    <property type="molecule type" value="Genomic_DNA"/>
</dbReference>
<keyword evidence="1" id="KW-0805">Transcription regulation</keyword>
<dbReference type="InterPro" id="IPR041347">
    <property type="entry name" value="MftR_C"/>
</dbReference>
<keyword evidence="2 4" id="KW-0238">DNA-binding</keyword>
<dbReference type="PROSITE" id="PS50977">
    <property type="entry name" value="HTH_TETR_2"/>
    <property type="match status" value="1"/>
</dbReference>
<evidence type="ECO:0000259" key="5">
    <source>
        <dbReference type="PROSITE" id="PS50977"/>
    </source>
</evidence>
<dbReference type="InterPro" id="IPR050109">
    <property type="entry name" value="HTH-type_TetR-like_transc_reg"/>
</dbReference>
<dbReference type="PANTHER" id="PTHR30055:SF238">
    <property type="entry name" value="MYCOFACTOCIN BIOSYNTHESIS TRANSCRIPTIONAL REGULATOR MFTR-RELATED"/>
    <property type="match status" value="1"/>
</dbReference>
<evidence type="ECO:0000256" key="1">
    <source>
        <dbReference type="ARBA" id="ARBA00023015"/>
    </source>
</evidence>
<dbReference type="PROSITE" id="PS01081">
    <property type="entry name" value="HTH_TETR_1"/>
    <property type="match status" value="1"/>
</dbReference>
<proteinExistence type="predicted"/>
<dbReference type="Pfam" id="PF00440">
    <property type="entry name" value="TetR_N"/>
    <property type="match status" value="1"/>
</dbReference>
<reference evidence="6 7" key="1">
    <citation type="submission" date="2020-03" db="EMBL/GenBank/DDBJ databases">
        <title>WGS of actinomycetes isolated from Thailand.</title>
        <authorList>
            <person name="Thawai C."/>
        </authorList>
    </citation>
    <scope>NUCLEOTIDE SEQUENCE [LARGE SCALE GENOMIC DNA]</scope>
    <source>
        <strain evidence="6 7">FMUSA5-5</strain>
    </source>
</reference>
<evidence type="ECO:0000256" key="2">
    <source>
        <dbReference type="ARBA" id="ARBA00023125"/>
    </source>
</evidence>
<dbReference type="Pfam" id="PF17754">
    <property type="entry name" value="TetR_C_14"/>
    <property type="match status" value="1"/>
</dbReference>
<gene>
    <name evidence="6" type="ORF">HCN51_51120</name>
</gene>
<feature type="domain" description="HTH tetR-type" evidence="5">
    <location>
        <begin position="15"/>
        <end position="75"/>
    </location>
</feature>
<evidence type="ECO:0000256" key="4">
    <source>
        <dbReference type="PROSITE-ProRule" id="PRU00335"/>
    </source>
</evidence>
<comment type="caution">
    <text evidence="6">The sequence shown here is derived from an EMBL/GenBank/DDBJ whole genome shotgun (WGS) entry which is preliminary data.</text>
</comment>
<evidence type="ECO:0000256" key="3">
    <source>
        <dbReference type="ARBA" id="ARBA00023163"/>
    </source>
</evidence>
<dbReference type="InterPro" id="IPR001647">
    <property type="entry name" value="HTH_TetR"/>
</dbReference>
<dbReference type="PANTHER" id="PTHR30055">
    <property type="entry name" value="HTH-TYPE TRANSCRIPTIONAL REGULATOR RUTR"/>
    <property type="match status" value="1"/>
</dbReference>
<dbReference type="InterPro" id="IPR023772">
    <property type="entry name" value="DNA-bd_HTH_TetR-type_CS"/>
</dbReference>
<accession>A0ABX1BIY3</accession>
<evidence type="ECO:0000313" key="7">
    <source>
        <dbReference type="Proteomes" id="UP000696294"/>
    </source>
</evidence>
<evidence type="ECO:0000313" key="6">
    <source>
        <dbReference type="EMBL" id="NJP97691.1"/>
    </source>
</evidence>
<dbReference type="Proteomes" id="UP000696294">
    <property type="component" value="Unassembled WGS sequence"/>
</dbReference>
<organism evidence="6 7">
    <name type="scientific">Nonomuraea composti</name>
    <dbReference type="NCBI Taxonomy" id="2720023"/>
    <lineage>
        <taxon>Bacteria</taxon>
        <taxon>Bacillati</taxon>
        <taxon>Actinomycetota</taxon>
        <taxon>Actinomycetes</taxon>
        <taxon>Streptosporangiales</taxon>
        <taxon>Streptosporangiaceae</taxon>
        <taxon>Nonomuraea</taxon>
    </lineage>
</organism>
<name>A0ABX1BIY3_9ACTN</name>
<feature type="DNA-binding region" description="H-T-H motif" evidence="4">
    <location>
        <begin position="38"/>
        <end position="57"/>
    </location>
</feature>
<dbReference type="Gene3D" id="1.10.357.10">
    <property type="entry name" value="Tetracycline Repressor, domain 2"/>
    <property type="match status" value="1"/>
</dbReference>
<sequence>MPASPDQKLWARTRQAVHAQVARTAMSLFLERGFEATTIDDIAAAAGISRRSFFRYFGTKEDIVLGDLAAHGEAIRKELEARPAAEDAWTALLNALRHSPRPGQDDGTTLEISKMLYNTPSLRARSLEKHLQWQTLLTPDIRRRLGVAPDDEHDLRAEAIVACVLTCLDVAGEAWTRGNGTTPLEDLVLAAVAAVRGNAAATEEGVAAARPRKTSEG</sequence>
<dbReference type="InterPro" id="IPR009057">
    <property type="entry name" value="Homeodomain-like_sf"/>
</dbReference>
<dbReference type="PRINTS" id="PR00455">
    <property type="entry name" value="HTHTETR"/>
</dbReference>
<keyword evidence="7" id="KW-1185">Reference proteome</keyword>
<dbReference type="RefSeq" id="WP_168020234.1">
    <property type="nucleotide sequence ID" value="NZ_JAATEP010000071.1"/>
</dbReference>
<dbReference type="SUPFAM" id="SSF46689">
    <property type="entry name" value="Homeodomain-like"/>
    <property type="match status" value="1"/>
</dbReference>
<keyword evidence="3" id="KW-0804">Transcription</keyword>
<protein>
    <submittedName>
        <fullName evidence="6">TetR family transcriptional regulator</fullName>
    </submittedName>
</protein>